<sequence length="35" mass="3871">MEQPIVGTRSGSVVNPGLVIDATRSDTYLHDVKWE</sequence>
<dbReference type="AlphaFoldDB" id="A0AAV1SY70"/>
<protein>
    <submittedName>
        <fullName evidence="1">Uncharacterized protein</fullName>
    </submittedName>
</protein>
<dbReference type="Proteomes" id="UP001162060">
    <property type="component" value="Unassembled WGS sequence"/>
</dbReference>
<evidence type="ECO:0000313" key="3">
    <source>
        <dbReference type="Proteomes" id="UP001162060"/>
    </source>
</evidence>
<accession>A0AAV1SY70</accession>
<dbReference type="EMBL" id="CAKLBY020000003">
    <property type="protein sequence ID" value="CAK7892102.1"/>
    <property type="molecule type" value="Genomic_DNA"/>
</dbReference>
<comment type="caution">
    <text evidence="1">The sequence shown here is derived from an EMBL/GenBank/DDBJ whole genome shotgun (WGS) entry which is preliminary data.</text>
</comment>
<name>A0AAV1SY70_9STRA</name>
<organism evidence="1 3">
    <name type="scientific">Peronospora matthiolae</name>
    <dbReference type="NCBI Taxonomy" id="2874970"/>
    <lineage>
        <taxon>Eukaryota</taxon>
        <taxon>Sar</taxon>
        <taxon>Stramenopiles</taxon>
        <taxon>Oomycota</taxon>
        <taxon>Peronosporomycetes</taxon>
        <taxon>Peronosporales</taxon>
        <taxon>Peronosporaceae</taxon>
        <taxon>Peronospora</taxon>
    </lineage>
</organism>
<reference evidence="1" key="1">
    <citation type="submission" date="2024-01" db="EMBL/GenBank/DDBJ databases">
        <authorList>
            <person name="Webb A."/>
        </authorList>
    </citation>
    <scope>NUCLEOTIDE SEQUENCE</scope>
    <source>
        <strain evidence="1">Pm1</strain>
    </source>
</reference>
<proteinExistence type="predicted"/>
<evidence type="ECO:0000313" key="1">
    <source>
        <dbReference type="EMBL" id="CAK7892102.1"/>
    </source>
</evidence>
<evidence type="ECO:0000313" key="2">
    <source>
        <dbReference type="EMBL" id="CAK7941464.1"/>
    </source>
</evidence>
<gene>
    <name evidence="2" type="ORF">PM001_LOCUS26614</name>
    <name evidence="1" type="ORF">PM001_LOCUS334</name>
</gene>
<dbReference type="EMBL" id="CAKLBY020000264">
    <property type="protein sequence ID" value="CAK7941464.1"/>
    <property type="molecule type" value="Genomic_DNA"/>
</dbReference>